<keyword evidence="2" id="KW-0663">Pyridoxal phosphate</keyword>
<dbReference type="RefSeq" id="WP_302914500.1">
    <property type="nucleotide sequence ID" value="NZ_JAUMSQ010000086.1"/>
</dbReference>
<dbReference type="Gene3D" id="3.40.640.10">
    <property type="entry name" value="Type I PLP-dependent aspartate aminotransferase-like (Major domain)"/>
    <property type="match status" value="1"/>
</dbReference>
<evidence type="ECO:0000256" key="1">
    <source>
        <dbReference type="ARBA" id="ARBA00005384"/>
    </source>
</evidence>
<comment type="caution">
    <text evidence="8">The sequence shown here is derived from an EMBL/GenBank/DDBJ whole genome shotgun (WGS) entry which is preliminary data.</text>
</comment>
<dbReference type="CDD" id="cd07377">
    <property type="entry name" value="WHTH_GntR"/>
    <property type="match status" value="1"/>
</dbReference>
<keyword evidence="9" id="KW-1185">Reference proteome</keyword>
<evidence type="ECO:0000313" key="9">
    <source>
        <dbReference type="Proteomes" id="UP001168823"/>
    </source>
</evidence>
<evidence type="ECO:0000256" key="5">
    <source>
        <dbReference type="ARBA" id="ARBA00023163"/>
    </source>
</evidence>
<feature type="region of interest" description="Disordered" evidence="6">
    <location>
        <begin position="94"/>
        <end position="113"/>
    </location>
</feature>
<feature type="domain" description="HTH gntR-type" evidence="7">
    <location>
        <begin position="26"/>
        <end position="94"/>
    </location>
</feature>
<evidence type="ECO:0000256" key="3">
    <source>
        <dbReference type="ARBA" id="ARBA00023015"/>
    </source>
</evidence>
<dbReference type="InterPro" id="IPR004839">
    <property type="entry name" value="Aminotransferase_I/II_large"/>
</dbReference>
<evidence type="ECO:0000256" key="6">
    <source>
        <dbReference type="SAM" id="MobiDB-lite"/>
    </source>
</evidence>
<dbReference type="Proteomes" id="UP001168823">
    <property type="component" value="Unassembled WGS sequence"/>
</dbReference>
<protein>
    <submittedName>
        <fullName evidence="8">PLP-dependent aminotransferase family protein</fullName>
    </submittedName>
</protein>
<keyword evidence="3" id="KW-0805">Transcription regulation</keyword>
<dbReference type="PANTHER" id="PTHR46577:SF1">
    <property type="entry name" value="HTH-TYPE TRANSCRIPTIONAL REGULATORY PROTEIN GABR"/>
    <property type="match status" value="1"/>
</dbReference>
<dbReference type="Pfam" id="PF00392">
    <property type="entry name" value="GntR"/>
    <property type="match status" value="1"/>
</dbReference>
<dbReference type="EMBL" id="JAUMSQ010000086">
    <property type="protein sequence ID" value="MDO3636796.1"/>
    <property type="molecule type" value="Genomic_DNA"/>
</dbReference>
<organism evidence="8 9">
    <name type="scientific">Mycolicibacterium arseniciresistens</name>
    <dbReference type="NCBI Taxonomy" id="3062257"/>
    <lineage>
        <taxon>Bacteria</taxon>
        <taxon>Bacillati</taxon>
        <taxon>Actinomycetota</taxon>
        <taxon>Actinomycetes</taxon>
        <taxon>Mycobacteriales</taxon>
        <taxon>Mycobacteriaceae</taxon>
        <taxon>Mycolicibacterium</taxon>
    </lineage>
</organism>
<gene>
    <name evidence="8" type="ORF">Q2100_13660</name>
</gene>
<sequence>GSTSMPVSGTSSGPELLVHVDRGRPVPLHRQLADGLRDAIRAGRLAEGTRLPSSRVLAADLGVSRRLVVEAYDQLTAEGFLLSRQGSGTRVAAVDGARAPAERHTVDPPPRYDVDFRPGTPDLGSFPRDAWLRALRLGLARTPSEALGYVAPQGVPATRAALADYLRRTRGVQADPQHIVLTSGVTQAVALLARVLADRPFATEDPGFWLHRMVLQHNGIEPVAAPVDEHGLDVAALAACGAHVVLATPAHHSPTGVVLTAARRTALLDWARAGHLVVEDDYDAEYRYDRAPVGALQGMAPDRVVYVGSTSKTLAPGLRIGWMVLPTDLVGPVTVAKGLADTGSPVMDQIALAELLTSGGYDRHLRQMRRRYVSRRNALLRALGRNLPEATVLGAAAGLHLTVLLPAGVPIDDVVRRAGAMRVRVEALAPCYHDPVAAPPGLILGYANLTETQIGEGVRTLARAVR</sequence>
<dbReference type="PROSITE" id="PS50949">
    <property type="entry name" value="HTH_GNTR"/>
    <property type="match status" value="1"/>
</dbReference>
<evidence type="ECO:0000259" key="7">
    <source>
        <dbReference type="PROSITE" id="PS50949"/>
    </source>
</evidence>
<dbReference type="Pfam" id="PF00155">
    <property type="entry name" value="Aminotran_1_2"/>
    <property type="match status" value="1"/>
</dbReference>
<evidence type="ECO:0000313" key="8">
    <source>
        <dbReference type="EMBL" id="MDO3636796.1"/>
    </source>
</evidence>
<dbReference type="SUPFAM" id="SSF53383">
    <property type="entry name" value="PLP-dependent transferases"/>
    <property type="match status" value="1"/>
</dbReference>
<dbReference type="SUPFAM" id="SSF46785">
    <property type="entry name" value="Winged helix' DNA-binding domain"/>
    <property type="match status" value="1"/>
</dbReference>
<dbReference type="PRINTS" id="PR00035">
    <property type="entry name" value="HTHGNTR"/>
</dbReference>
<keyword evidence="8" id="KW-0808">Transferase</keyword>
<dbReference type="InterPro" id="IPR036388">
    <property type="entry name" value="WH-like_DNA-bd_sf"/>
</dbReference>
<comment type="similarity">
    <text evidence="1">In the C-terminal section; belongs to the class-I pyridoxal-phosphate-dependent aminotransferase family.</text>
</comment>
<dbReference type="SMART" id="SM00345">
    <property type="entry name" value="HTH_GNTR"/>
    <property type="match status" value="1"/>
</dbReference>
<feature type="compositionally biased region" description="Basic and acidic residues" evidence="6">
    <location>
        <begin position="100"/>
        <end position="113"/>
    </location>
</feature>
<reference evidence="8" key="1">
    <citation type="submission" date="2023-07" db="EMBL/GenBank/DDBJ databases">
        <title>Mycolicibacterium sp. nov., a novel bacterial species.</title>
        <authorList>
            <person name="Cao Y."/>
        </authorList>
    </citation>
    <scope>NUCLEOTIDE SEQUENCE</scope>
    <source>
        <strain evidence="8">KC 300</strain>
    </source>
</reference>
<dbReference type="InterPro" id="IPR015424">
    <property type="entry name" value="PyrdxlP-dep_Trfase"/>
</dbReference>
<evidence type="ECO:0000256" key="4">
    <source>
        <dbReference type="ARBA" id="ARBA00023125"/>
    </source>
</evidence>
<dbReference type="CDD" id="cd00609">
    <property type="entry name" value="AAT_like"/>
    <property type="match status" value="1"/>
</dbReference>
<dbReference type="InterPro" id="IPR036390">
    <property type="entry name" value="WH_DNA-bd_sf"/>
</dbReference>
<dbReference type="InterPro" id="IPR000524">
    <property type="entry name" value="Tscrpt_reg_HTH_GntR"/>
</dbReference>
<keyword evidence="8" id="KW-0032">Aminotransferase</keyword>
<feature type="non-terminal residue" evidence="8">
    <location>
        <position position="1"/>
    </location>
</feature>
<dbReference type="GO" id="GO:0008483">
    <property type="term" value="F:transaminase activity"/>
    <property type="evidence" value="ECO:0007669"/>
    <property type="project" value="UniProtKB-KW"/>
</dbReference>
<accession>A0ABT8UG97</accession>
<dbReference type="InterPro" id="IPR051446">
    <property type="entry name" value="HTH_trans_reg/aminotransferase"/>
</dbReference>
<dbReference type="InterPro" id="IPR015421">
    <property type="entry name" value="PyrdxlP-dep_Trfase_major"/>
</dbReference>
<evidence type="ECO:0000256" key="2">
    <source>
        <dbReference type="ARBA" id="ARBA00022898"/>
    </source>
</evidence>
<dbReference type="PANTHER" id="PTHR46577">
    <property type="entry name" value="HTH-TYPE TRANSCRIPTIONAL REGULATORY PROTEIN GABR"/>
    <property type="match status" value="1"/>
</dbReference>
<keyword evidence="5" id="KW-0804">Transcription</keyword>
<name>A0ABT8UG97_9MYCO</name>
<dbReference type="Gene3D" id="1.10.10.10">
    <property type="entry name" value="Winged helix-like DNA-binding domain superfamily/Winged helix DNA-binding domain"/>
    <property type="match status" value="1"/>
</dbReference>
<keyword evidence="4" id="KW-0238">DNA-binding</keyword>
<proteinExistence type="inferred from homology"/>